<dbReference type="GO" id="GO:0016514">
    <property type="term" value="C:SWI/SNF complex"/>
    <property type="evidence" value="ECO:0007669"/>
    <property type="project" value="TreeGrafter"/>
</dbReference>
<name>A0A6P8IGQ1_ACTTE</name>
<dbReference type="GeneID" id="116301003"/>
<dbReference type="SMART" id="SM00398">
    <property type="entry name" value="HMG"/>
    <property type="match status" value="1"/>
</dbReference>
<dbReference type="GO" id="GO:0031492">
    <property type="term" value="F:nucleosomal DNA binding"/>
    <property type="evidence" value="ECO:0007669"/>
    <property type="project" value="TreeGrafter"/>
</dbReference>
<protein>
    <submittedName>
        <fullName evidence="6">SWI/SNF-related matrix-associated actin-dependent regulator of chromatin subfamily E member 1-like</fullName>
    </submittedName>
</protein>
<dbReference type="FunCoup" id="A0A6P8IGQ1">
    <property type="interactions" value="1854"/>
</dbReference>
<feature type="region of interest" description="Disordered" evidence="3">
    <location>
        <begin position="1"/>
        <end position="73"/>
    </location>
</feature>
<feature type="compositionally biased region" description="Basic and acidic residues" evidence="3">
    <location>
        <begin position="312"/>
        <end position="326"/>
    </location>
</feature>
<gene>
    <name evidence="6" type="primary">LOC116301003</name>
</gene>
<dbReference type="InterPro" id="IPR009071">
    <property type="entry name" value="HMG_box_dom"/>
</dbReference>
<dbReference type="InterPro" id="IPR036910">
    <property type="entry name" value="HMG_box_dom_sf"/>
</dbReference>
<dbReference type="CDD" id="cd21983">
    <property type="entry name" value="HMG-box_SMARCE1"/>
    <property type="match status" value="1"/>
</dbReference>
<dbReference type="Gene3D" id="1.10.30.10">
    <property type="entry name" value="High mobility group box domain"/>
    <property type="match status" value="1"/>
</dbReference>
<dbReference type="FunFam" id="1.10.30.10:FF:000048">
    <property type="entry name" value="Putative SWI/SNF-related matrix-associated actin-dependent regulator chromatin subfamily E member"/>
    <property type="match status" value="1"/>
</dbReference>
<keyword evidence="5" id="KW-1185">Reference proteome</keyword>
<evidence type="ECO:0000256" key="2">
    <source>
        <dbReference type="SAM" id="Coils"/>
    </source>
</evidence>
<keyword evidence="1" id="KW-0539">Nucleus</keyword>
<feature type="coiled-coil region" evidence="2">
    <location>
        <begin position="271"/>
        <end position="298"/>
    </location>
</feature>
<dbReference type="PROSITE" id="PS50118">
    <property type="entry name" value="HMG_BOX_2"/>
    <property type="match status" value="1"/>
</dbReference>
<dbReference type="KEGG" id="aten:116301003"/>
<dbReference type="InParanoid" id="A0A6P8IGQ1"/>
<sequence length="358" mass="41007">MSMSYGAQRPPFNPAMGRQFTPGMSPSYQSTSQMQAMAQAARFRPPFHPNTPQAMNQGGGQWSTSGGQMGSSSFAQPRFPQQRFLTQATDIRVPKAPKPPEKPLMPYMRYSRKIWDQVKNQNPELKLWEIGKIIGQMWRDLDDDEKQEYVDEYEIEKQDYNESMKSYHNSPSYQEWIAAKGRAQAAIQAQQSMERAMMNSMTFGKIDDPRFSIQPVDEEDDDEETFSIKHVASARFQRNHKLMADVFSEAVVPDVRTVVTKTRLGVLKRQVQSLISHQKKLESELQQIEEKFESKKRKFIDDSEKFNNALKKLCDPPEEKGDRDQLPDEASPPSSEKEETKQDKEASPSNTETSTTSS</sequence>
<dbReference type="OrthoDB" id="30931at2759"/>
<dbReference type="GO" id="GO:0016922">
    <property type="term" value="F:nuclear receptor binding"/>
    <property type="evidence" value="ECO:0007669"/>
    <property type="project" value="TreeGrafter"/>
</dbReference>
<proteinExistence type="predicted"/>
<dbReference type="AlphaFoldDB" id="A0A6P8IGQ1"/>
<accession>A0A6P8IGQ1</accession>
<dbReference type="RefSeq" id="XP_031565855.1">
    <property type="nucleotide sequence ID" value="XM_031709995.1"/>
</dbReference>
<feature type="compositionally biased region" description="Basic and acidic residues" evidence="3">
    <location>
        <begin position="335"/>
        <end position="346"/>
    </location>
</feature>
<dbReference type="Proteomes" id="UP000515163">
    <property type="component" value="Unplaced"/>
</dbReference>
<keyword evidence="2" id="KW-0175">Coiled coil</keyword>
<evidence type="ECO:0000313" key="6">
    <source>
        <dbReference type="RefSeq" id="XP_031565855.1"/>
    </source>
</evidence>
<feature type="compositionally biased region" description="Low complexity" evidence="3">
    <location>
        <begin position="62"/>
        <end position="73"/>
    </location>
</feature>
<feature type="compositionally biased region" description="Low complexity" evidence="3">
    <location>
        <begin position="29"/>
        <end position="41"/>
    </location>
</feature>
<dbReference type="SUPFAM" id="SSF47095">
    <property type="entry name" value="HMG-box"/>
    <property type="match status" value="1"/>
</dbReference>
<evidence type="ECO:0000259" key="4">
    <source>
        <dbReference type="PROSITE" id="PS50118"/>
    </source>
</evidence>
<reference evidence="6" key="1">
    <citation type="submission" date="2025-08" db="UniProtKB">
        <authorList>
            <consortium name="RefSeq"/>
        </authorList>
    </citation>
    <scope>IDENTIFICATION</scope>
    <source>
        <tissue evidence="6">Tentacle</tissue>
    </source>
</reference>
<organism evidence="5 6">
    <name type="scientific">Actinia tenebrosa</name>
    <name type="common">Australian red waratah sea anemone</name>
    <dbReference type="NCBI Taxonomy" id="6105"/>
    <lineage>
        <taxon>Eukaryota</taxon>
        <taxon>Metazoa</taxon>
        <taxon>Cnidaria</taxon>
        <taxon>Anthozoa</taxon>
        <taxon>Hexacorallia</taxon>
        <taxon>Actiniaria</taxon>
        <taxon>Actiniidae</taxon>
        <taxon>Actinia</taxon>
    </lineage>
</organism>
<feature type="DNA-binding region" description="HMG box" evidence="1">
    <location>
        <begin position="100"/>
        <end position="168"/>
    </location>
</feature>
<dbReference type="GO" id="GO:0045892">
    <property type="term" value="P:negative regulation of DNA-templated transcription"/>
    <property type="evidence" value="ECO:0007669"/>
    <property type="project" value="TreeGrafter"/>
</dbReference>
<evidence type="ECO:0000256" key="3">
    <source>
        <dbReference type="SAM" id="MobiDB-lite"/>
    </source>
</evidence>
<dbReference type="PANTHER" id="PTHR46232:SF1">
    <property type="entry name" value="SWI_SNF-RELATED MATRIX-ASSOCIATED ACTIN-DEPENDENT REGULATOR OF CHROMATIN SUBFAMILY E MEMBER 1"/>
    <property type="match status" value="1"/>
</dbReference>
<feature type="compositionally biased region" description="Low complexity" evidence="3">
    <location>
        <begin position="347"/>
        <end position="358"/>
    </location>
</feature>
<feature type="region of interest" description="Disordered" evidence="3">
    <location>
        <begin position="308"/>
        <end position="358"/>
    </location>
</feature>
<keyword evidence="1" id="KW-0238">DNA-binding</keyword>
<evidence type="ECO:0000313" key="5">
    <source>
        <dbReference type="Proteomes" id="UP000515163"/>
    </source>
</evidence>
<dbReference type="PANTHER" id="PTHR46232">
    <property type="entry name" value="SMARCE1 REGULATOR OF CHROMATIN"/>
    <property type="match status" value="1"/>
</dbReference>
<dbReference type="Pfam" id="PF00505">
    <property type="entry name" value="HMG_box"/>
    <property type="match status" value="1"/>
</dbReference>
<feature type="domain" description="HMG box" evidence="4">
    <location>
        <begin position="100"/>
        <end position="168"/>
    </location>
</feature>
<evidence type="ECO:0000256" key="1">
    <source>
        <dbReference type="PROSITE-ProRule" id="PRU00267"/>
    </source>
</evidence>